<keyword evidence="6" id="KW-1185">Reference proteome</keyword>
<dbReference type="InterPro" id="IPR050204">
    <property type="entry name" value="AraC_XylS_family_regulators"/>
</dbReference>
<evidence type="ECO:0000256" key="3">
    <source>
        <dbReference type="ARBA" id="ARBA00023163"/>
    </source>
</evidence>
<protein>
    <submittedName>
        <fullName evidence="5">AraC-like DNA-binding protein</fullName>
    </submittedName>
</protein>
<comment type="caution">
    <text evidence="5">The sequence shown here is derived from an EMBL/GenBank/DDBJ whole genome shotgun (WGS) entry which is preliminary data.</text>
</comment>
<sequence length="319" mass="35675">MDLLTDVLQQAGLHRRLLDLRRLREGAPLRFPCDKSMGLHVVTQGQLFLSAPGLAQPLALARGDIAVMARGCHHVLSLQPGWRAAEEVRIDHITEPAEPNVSSEGQDDATPTVISGAYQFWHAPVHPLFRDLPSWFVLRAEELPRLGALALTVGLLDQELRHHGMGARTIVHGLLDALFTYALRELLAREGEAHTGWAMAVRDLPVRQAIHLMHADCARNWTLDELARAVGLSRTGLAERFRKAMGDTPLSHLRTVRMQKAMHLLSETERPLDQVAEEVGYSDAFGFSKVFKREIGLSPRDFRRGDAQDRQSEWRIQAG</sequence>
<reference evidence="5 6" key="1">
    <citation type="submission" date="2023-07" db="EMBL/GenBank/DDBJ databases">
        <title>Sorghum-associated microbial communities from plants grown in Nebraska, USA.</title>
        <authorList>
            <person name="Schachtman D."/>
        </authorList>
    </citation>
    <scope>NUCLEOTIDE SEQUENCE [LARGE SCALE GENOMIC DNA]</scope>
    <source>
        <strain evidence="5 6">4249</strain>
    </source>
</reference>
<keyword evidence="3" id="KW-0804">Transcription</keyword>
<evidence type="ECO:0000313" key="5">
    <source>
        <dbReference type="EMBL" id="MDR7149816.1"/>
    </source>
</evidence>
<dbReference type="SUPFAM" id="SSF46689">
    <property type="entry name" value="Homeodomain-like"/>
    <property type="match status" value="2"/>
</dbReference>
<dbReference type="PANTHER" id="PTHR46796">
    <property type="entry name" value="HTH-TYPE TRANSCRIPTIONAL ACTIVATOR RHAS-RELATED"/>
    <property type="match status" value="1"/>
</dbReference>
<dbReference type="InterPro" id="IPR018062">
    <property type="entry name" value="HTH_AraC-typ_CS"/>
</dbReference>
<accession>A0ABU1WKL9</accession>
<dbReference type="InterPro" id="IPR018060">
    <property type="entry name" value="HTH_AraC"/>
</dbReference>
<dbReference type="Pfam" id="PF12833">
    <property type="entry name" value="HTH_18"/>
    <property type="match status" value="1"/>
</dbReference>
<dbReference type="Gene3D" id="1.10.10.60">
    <property type="entry name" value="Homeodomain-like"/>
    <property type="match status" value="2"/>
</dbReference>
<organism evidence="5 6">
    <name type="scientific">Hydrogenophaga palleronii</name>
    <dbReference type="NCBI Taxonomy" id="65655"/>
    <lineage>
        <taxon>Bacteria</taxon>
        <taxon>Pseudomonadati</taxon>
        <taxon>Pseudomonadota</taxon>
        <taxon>Betaproteobacteria</taxon>
        <taxon>Burkholderiales</taxon>
        <taxon>Comamonadaceae</taxon>
        <taxon>Hydrogenophaga</taxon>
    </lineage>
</organism>
<dbReference type="PRINTS" id="PR00032">
    <property type="entry name" value="HTHARAC"/>
</dbReference>
<name>A0ABU1WKL9_9BURK</name>
<evidence type="ECO:0000256" key="2">
    <source>
        <dbReference type="ARBA" id="ARBA00023125"/>
    </source>
</evidence>
<dbReference type="SMART" id="SM00342">
    <property type="entry name" value="HTH_ARAC"/>
    <property type="match status" value="1"/>
</dbReference>
<dbReference type="EMBL" id="JAVDWU010000003">
    <property type="protein sequence ID" value="MDR7149816.1"/>
    <property type="molecule type" value="Genomic_DNA"/>
</dbReference>
<gene>
    <name evidence="5" type="ORF">J2W49_001771</name>
</gene>
<feature type="domain" description="HTH araC/xylS-type" evidence="4">
    <location>
        <begin position="207"/>
        <end position="305"/>
    </location>
</feature>
<dbReference type="InterPro" id="IPR032783">
    <property type="entry name" value="AraC_lig"/>
</dbReference>
<dbReference type="InterPro" id="IPR009057">
    <property type="entry name" value="Homeodomain-like_sf"/>
</dbReference>
<keyword evidence="2" id="KW-0238">DNA-binding</keyword>
<dbReference type="RefSeq" id="WP_310314480.1">
    <property type="nucleotide sequence ID" value="NZ_JAVDWU010000003.1"/>
</dbReference>
<evidence type="ECO:0000259" key="4">
    <source>
        <dbReference type="PROSITE" id="PS01124"/>
    </source>
</evidence>
<dbReference type="Proteomes" id="UP001265700">
    <property type="component" value="Unassembled WGS sequence"/>
</dbReference>
<evidence type="ECO:0000313" key="6">
    <source>
        <dbReference type="Proteomes" id="UP001265700"/>
    </source>
</evidence>
<dbReference type="PANTHER" id="PTHR46796:SF7">
    <property type="entry name" value="ARAC FAMILY TRANSCRIPTIONAL REGULATOR"/>
    <property type="match status" value="1"/>
</dbReference>
<dbReference type="InterPro" id="IPR020449">
    <property type="entry name" value="Tscrpt_reg_AraC-type_HTH"/>
</dbReference>
<evidence type="ECO:0000256" key="1">
    <source>
        <dbReference type="ARBA" id="ARBA00023015"/>
    </source>
</evidence>
<dbReference type="Pfam" id="PF12852">
    <property type="entry name" value="Cupin_6"/>
    <property type="match status" value="1"/>
</dbReference>
<keyword evidence="1" id="KW-0805">Transcription regulation</keyword>
<dbReference type="PROSITE" id="PS00041">
    <property type="entry name" value="HTH_ARAC_FAMILY_1"/>
    <property type="match status" value="1"/>
</dbReference>
<dbReference type="PROSITE" id="PS01124">
    <property type="entry name" value="HTH_ARAC_FAMILY_2"/>
    <property type="match status" value="1"/>
</dbReference>
<proteinExistence type="predicted"/>